<dbReference type="RefSeq" id="WP_318530989.1">
    <property type="nucleotide sequence ID" value="NZ_JBHSSI010000078.1"/>
</dbReference>
<dbReference type="Gene3D" id="3.40.50.850">
    <property type="entry name" value="Isochorismatase-like"/>
    <property type="match status" value="1"/>
</dbReference>
<name>A0ABW1TJP4_9LACO</name>
<proteinExistence type="predicted"/>
<dbReference type="Proteomes" id="UP001596283">
    <property type="component" value="Unassembled WGS sequence"/>
</dbReference>
<dbReference type="EMBL" id="JBHSSI010000078">
    <property type="protein sequence ID" value="MFC6261807.1"/>
    <property type="molecule type" value="Genomic_DNA"/>
</dbReference>
<gene>
    <name evidence="1" type="ORF">ACFP1C_12765</name>
</gene>
<keyword evidence="2" id="KW-1185">Reference proteome</keyword>
<reference evidence="2" key="1">
    <citation type="journal article" date="2019" name="Int. J. Syst. Evol. Microbiol.">
        <title>The Global Catalogue of Microorganisms (GCM) 10K type strain sequencing project: providing services to taxonomists for standard genome sequencing and annotation.</title>
        <authorList>
            <consortium name="The Broad Institute Genomics Platform"/>
            <consortium name="The Broad Institute Genome Sequencing Center for Infectious Disease"/>
            <person name="Wu L."/>
            <person name="Ma J."/>
        </authorList>
    </citation>
    <scope>NUCLEOTIDE SEQUENCE [LARGE SCALE GENOMIC DNA]</scope>
    <source>
        <strain evidence="2">CCM 8908</strain>
    </source>
</reference>
<evidence type="ECO:0000313" key="1">
    <source>
        <dbReference type="EMBL" id="MFC6261807.1"/>
    </source>
</evidence>
<organism evidence="1 2">
    <name type="scientific">Levilactobacillus fujinensis</name>
    <dbReference type="NCBI Taxonomy" id="2486024"/>
    <lineage>
        <taxon>Bacteria</taxon>
        <taxon>Bacillati</taxon>
        <taxon>Bacillota</taxon>
        <taxon>Bacilli</taxon>
        <taxon>Lactobacillales</taxon>
        <taxon>Lactobacillaceae</taxon>
        <taxon>Levilactobacillus</taxon>
    </lineage>
</organism>
<sequence>MRHRNVTSIEVGGLRTEYAVDTAIRVGDGQGFQMVIQSGLETTCHTRELTAEQIRRHHECIWAESFATGCMQSLAK</sequence>
<evidence type="ECO:0000313" key="2">
    <source>
        <dbReference type="Proteomes" id="UP001596283"/>
    </source>
</evidence>
<protein>
    <submittedName>
        <fullName evidence="1">Uncharacterized protein</fullName>
    </submittedName>
</protein>
<accession>A0ABW1TJP4</accession>
<dbReference type="InterPro" id="IPR036380">
    <property type="entry name" value="Isochorismatase-like_sf"/>
</dbReference>
<comment type="caution">
    <text evidence="1">The sequence shown here is derived from an EMBL/GenBank/DDBJ whole genome shotgun (WGS) entry which is preliminary data.</text>
</comment>